<keyword evidence="2" id="KW-1185">Reference proteome</keyword>
<evidence type="ECO:0000313" key="1">
    <source>
        <dbReference type="EMBL" id="SFU07504.1"/>
    </source>
</evidence>
<accession>A0A1I7D7G7</accession>
<sequence length="58" mass="6513">MESLHAKAETAWTCECSCAGKNHGGDGGTRWTWVSEDAEVMAAWEMVRHTYVIKARWA</sequence>
<organism evidence="1 2">
    <name type="scientific">Geodermatophilus amargosae</name>
    <dbReference type="NCBI Taxonomy" id="1296565"/>
    <lineage>
        <taxon>Bacteria</taxon>
        <taxon>Bacillati</taxon>
        <taxon>Actinomycetota</taxon>
        <taxon>Actinomycetes</taxon>
        <taxon>Geodermatophilales</taxon>
        <taxon>Geodermatophilaceae</taxon>
        <taxon>Geodermatophilus</taxon>
    </lineage>
</organism>
<dbReference type="AlphaFoldDB" id="A0A1I7D7G7"/>
<protein>
    <submittedName>
        <fullName evidence="1">Uncharacterized protein</fullName>
    </submittedName>
</protein>
<gene>
    <name evidence="1" type="ORF">SAMN05660657_05406</name>
</gene>
<evidence type="ECO:0000313" key="2">
    <source>
        <dbReference type="Proteomes" id="UP000199546"/>
    </source>
</evidence>
<name>A0A1I7D7G7_9ACTN</name>
<proteinExistence type="predicted"/>
<dbReference type="Proteomes" id="UP000199546">
    <property type="component" value="Unassembled WGS sequence"/>
</dbReference>
<dbReference type="EMBL" id="FPBA01000036">
    <property type="protein sequence ID" value="SFU07504.1"/>
    <property type="molecule type" value="Genomic_DNA"/>
</dbReference>
<reference evidence="2" key="1">
    <citation type="submission" date="2016-10" db="EMBL/GenBank/DDBJ databases">
        <authorList>
            <person name="Varghese N."/>
            <person name="Submissions S."/>
        </authorList>
    </citation>
    <scope>NUCLEOTIDE SEQUENCE [LARGE SCALE GENOMIC DNA]</scope>
    <source>
        <strain evidence="2">DSM 46136</strain>
    </source>
</reference>